<evidence type="ECO:0000256" key="1">
    <source>
        <dbReference type="SAM" id="MobiDB-lite"/>
    </source>
</evidence>
<feature type="compositionally biased region" description="Low complexity" evidence="1">
    <location>
        <begin position="123"/>
        <end position="143"/>
    </location>
</feature>
<comment type="caution">
    <text evidence="2">The sequence shown here is derived from an EMBL/GenBank/DDBJ whole genome shotgun (WGS) entry which is preliminary data.</text>
</comment>
<reference evidence="2 3" key="1">
    <citation type="journal article" date="2019" name="Commun. Biol.">
        <title>The bagworm genome reveals a unique fibroin gene that provides high tensile strength.</title>
        <authorList>
            <person name="Kono N."/>
            <person name="Nakamura H."/>
            <person name="Ohtoshi R."/>
            <person name="Tomita M."/>
            <person name="Numata K."/>
            <person name="Arakawa K."/>
        </authorList>
    </citation>
    <scope>NUCLEOTIDE SEQUENCE [LARGE SCALE GENOMIC DNA]</scope>
</reference>
<dbReference type="AlphaFoldDB" id="A0A4C1ZKI2"/>
<evidence type="ECO:0000313" key="3">
    <source>
        <dbReference type="Proteomes" id="UP000299102"/>
    </source>
</evidence>
<accession>A0A4C1ZKI2</accession>
<organism evidence="2 3">
    <name type="scientific">Eumeta variegata</name>
    <name type="common">Bagworm moth</name>
    <name type="synonym">Eumeta japonica</name>
    <dbReference type="NCBI Taxonomy" id="151549"/>
    <lineage>
        <taxon>Eukaryota</taxon>
        <taxon>Metazoa</taxon>
        <taxon>Ecdysozoa</taxon>
        <taxon>Arthropoda</taxon>
        <taxon>Hexapoda</taxon>
        <taxon>Insecta</taxon>
        <taxon>Pterygota</taxon>
        <taxon>Neoptera</taxon>
        <taxon>Endopterygota</taxon>
        <taxon>Lepidoptera</taxon>
        <taxon>Glossata</taxon>
        <taxon>Ditrysia</taxon>
        <taxon>Tineoidea</taxon>
        <taxon>Psychidae</taxon>
        <taxon>Oiketicinae</taxon>
        <taxon>Eumeta</taxon>
    </lineage>
</organism>
<evidence type="ECO:0000313" key="2">
    <source>
        <dbReference type="EMBL" id="GBP87127.1"/>
    </source>
</evidence>
<keyword evidence="3" id="KW-1185">Reference proteome</keyword>
<gene>
    <name evidence="2" type="ORF">EVAR_99858_1</name>
</gene>
<name>A0A4C1ZKI2_EUMVA</name>
<proteinExistence type="predicted"/>
<protein>
    <submittedName>
        <fullName evidence="2">Uncharacterized protein</fullName>
    </submittedName>
</protein>
<sequence>MQTPCFVIRQQHHSARAPAEGSWADERKLNGYPVSRPMRHFLSRSAGPHPKRRRSCATQLSYSWLVAPVSRAISSKTITFLNIMNTFLTRLNTSPAPSRRRSDESAEAILFKSYDRMTDVASSADAGARGRPAARAPAAPLSGVVQKQDAPLPGRPRGGVAHYEGSPRSYFNNVTLVRHSRPHRGLCSATTNLCARL</sequence>
<dbReference type="Proteomes" id="UP000299102">
    <property type="component" value="Unassembled WGS sequence"/>
</dbReference>
<feature type="region of interest" description="Disordered" evidence="1">
    <location>
        <begin position="123"/>
        <end position="164"/>
    </location>
</feature>
<dbReference type="EMBL" id="BGZK01001837">
    <property type="protein sequence ID" value="GBP87127.1"/>
    <property type="molecule type" value="Genomic_DNA"/>
</dbReference>